<dbReference type="PROSITE" id="PS00622">
    <property type="entry name" value="HTH_LUXR_1"/>
    <property type="match status" value="1"/>
</dbReference>
<dbReference type="Gene3D" id="1.10.10.10">
    <property type="entry name" value="Winged helix-like DNA-binding domain superfamily/Winged helix DNA-binding domain"/>
    <property type="match status" value="1"/>
</dbReference>
<keyword evidence="3" id="KW-0804">Transcription</keyword>
<comment type="caution">
    <text evidence="6">The sequence shown here is derived from an EMBL/GenBank/DDBJ whole genome shotgun (WGS) entry which is preliminary data.</text>
</comment>
<proteinExistence type="predicted"/>
<dbReference type="CDD" id="cd06170">
    <property type="entry name" value="LuxR_C_like"/>
    <property type="match status" value="1"/>
</dbReference>
<dbReference type="SUPFAM" id="SSF46894">
    <property type="entry name" value="C-terminal effector domain of the bipartite response regulators"/>
    <property type="match status" value="1"/>
</dbReference>
<keyword evidence="4" id="KW-0472">Membrane</keyword>
<evidence type="ECO:0000256" key="4">
    <source>
        <dbReference type="SAM" id="Phobius"/>
    </source>
</evidence>
<organism evidence="6 7">
    <name type="scientific">Gleimia hominis</name>
    <dbReference type="NCBI Taxonomy" id="595468"/>
    <lineage>
        <taxon>Bacteria</taxon>
        <taxon>Bacillati</taxon>
        <taxon>Actinomycetota</taxon>
        <taxon>Actinomycetes</taxon>
        <taxon>Actinomycetales</taxon>
        <taxon>Actinomycetaceae</taxon>
        <taxon>Gleimia</taxon>
    </lineage>
</organism>
<feature type="transmembrane region" description="Helical" evidence="4">
    <location>
        <begin position="39"/>
        <end position="61"/>
    </location>
</feature>
<dbReference type="SMART" id="SM00421">
    <property type="entry name" value="HTH_LUXR"/>
    <property type="match status" value="1"/>
</dbReference>
<keyword evidence="4" id="KW-0812">Transmembrane</keyword>
<evidence type="ECO:0000256" key="3">
    <source>
        <dbReference type="ARBA" id="ARBA00023163"/>
    </source>
</evidence>
<keyword evidence="7" id="KW-1185">Reference proteome</keyword>
<evidence type="ECO:0000313" key="6">
    <source>
        <dbReference type="EMBL" id="MDT3766775.1"/>
    </source>
</evidence>
<keyword evidence="1" id="KW-0805">Transcription regulation</keyword>
<sequence length="232" mass="26485">MWLVCLAFIELDLRWAVVPVVSVLVLSTAALLLIEEQKYAEFCFFTVRGLALIALLVFLAVRYFRESGRVQRFRLKRHRLLYVLTALLAVGTIVWNVVFILILPGHSGVANERPFLPERNFVENLLYLTWMVFILGSGARILHAHFEEPPEKSVGPDEVFLLSAVRVFGASSNLTEREVEVFTHILAGRTNREIANELFLSESTVKVHVHNILKKTTTADRKELTQAFWHTV</sequence>
<feature type="domain" description="HTH luxR-type" evidence="5">
    <location>
        <begin position="167"/>
        <end position="232"/>
    </location>
</feature>
<evidence type="ECO:0000256" key="1">
    <source>
        <dbReference type="ARBA" id="ARBA00023015"/>
    </source>
</evidence>
<dbReference type="InterPro" id="IPR036388">
    <property type="entry name" value="WH-like_DNA-bd_sf"/>
</dbReference>
<dbReference type="PANTHER" id="PTHR44688">
    <property type="entry name" value="DNA-BINDING TRANSCRIPTIONAL ACTIVATOR DEVR_DOSR"/>
    <property type="match status" value="1"/>
</dbReference>
<reference evidence="6 7" key="1">
    <citation type="submission" date="2023-06" db="EMBL/GenBank/DDBJ databases">
        <title>Draft genome sequence of Gleimia hominis type strain CCUG 57540T.</title>
        <authorList>
            <person name="Salva-Serra F."/>
            <person name="Cardew S."/>
            <person name="Jensie Markopoulos S."/>
            <person name="Ohlen M."/>
            <person name="Inganas E."/>
            <person name="Svensson-Stadler L."/>
            <person name="Moore E.R.B."/>
        </authorList>
    </citation>
    <scope>NUCLEOTIDE SEQUENCE [LARGE SCALE GENOMIC DNA]</scope>
    <source>
        <strain evidence="6 7">CCUG 57540</strain>
    </source>
</reference>
<protein>
    <submittedName>
        <fullName evidence="6">LuxR C-terminal-related transcriptional regulator</fullName>
    </submittedName>
</protein>
<evidence type="ECO:0000313" key="7">
    <source>
        <dbReference type="Proteomes" id="UP001247542"/>
    </source>
</evidence>
<dbReference type="PANTHER" id="PTHR44688:SF25">
    <property type="entry name" value="HTH LUXR-TYPE DOMAIN-CONTAINING PROTEIN"/>
    <property type="match status" value="1"/>
</dbReference>
<dbReference type="PRINTS" id="PR00038">
    <property type="entry name" value="HTHLUXR"/>
</dbReference>
<feature type="transmembrane region" description="Helical" evidence="4">
    <location>
        <begin position="12"/>
        <end position="33"/>
    </location>
</feature>
<dbReference type="InterPro" id="IPR000792">
    <property type="entry name" value="Tscrpt_reg_LuxR_C"/>
</dbReference>
<dbReference type="RefSeq" id="WP_313271928.1">
    <property type="nucleotide sequence ID" value="NZ_JASXSX010000001.1"/>
</dbReference>
<feature type="transmembrane region" description="Helical" evidence="4">
    <location>
        <begin position="81"/>
        <end position="105"/>
    </location>
</feature>
<keyword evidence="4" id="KW-1133">Transmembrane helix</keyword>
<keyword evidence="2" id="KW-0238">DNA-binding</keyword>
<dbReference type="InterPro" id="IPR016032">
    <property type="entry name" value="Sig_transdc_resp-reg_C-effctor"/>
</dbReference>
<gene>
    <name evidence="6" type="ORF">QS713_01665</name>
</gene>
<evidence type="ECO:0000259" key="5">
    <source>
        <dbReference type="PROSITE" id="PS50043"/>
    </source>
</evidence>
<dbReference type="Proteomes" id="UP001247542">
    <property type="component" value="Unassembled WGS sequence"/>
</dbReference>
<evidence type="ECO:0000256" key="2">
    <source>
        <dbReference type="ARBA" id="ARBA00023125"/>
    </source>
</evidence>
<name>A0ABU3IC48_9ACTO</name>
<dbReference type="EMBL" id="JASXSX010000001">
    <property type="protein sequence ID" value="MDT3766775.1"/>
    <property type="molecule type" value="Genomic_DNA"/>
</dbReference>
<accession>A0ABU3IC48</accession>
<dbReference type="Pfam" id="PF00196">
    <property type="entry name" value="GerE"/>
    <property type="match status" value="1"/>
</dbReference>
<dbReference type="PROSITE" id="PS50043">
    <property type="entry name" value="HTH_LUXR_2"/>
    <property type="match status" value="1"/>
</dbReference>